<dbReference type="InterPro" id="IPR002213">
    <property type="entry name" value="UDP_glucos_trans"/>
</dbReference>
<dbReference type="EC" id="2.4.1.17" evidence="3"/>
<dbReference type="GO" id="GO:0015020">
    <property type="term" value="F:glucuronosyltransferase activity"/>
    <property type="evidence" value="ECO:0007669"/>
    <property type="project" value="UniProtKB-EC"/>
</dbReference>
<proteinExistence type="inferred from homology"/>
<evidence type="ECO:0000256" key="7">
    <source>
        <dbReference type="ARBA" id="ARBA00022729"/>
    </source>
</evidence>
<comment type="similarity">
    <text evidence="2">Belongs to the UDP-glycosyltransferase family.</text>
</comment>
<dbReference type="Proteomes" id="UP001221898">
    <property type="component" value="Unassembled WGS sequence"/>
</dbReference>
<dbReference type="SUPFAM" id="SSF53756">
    <property type="entry name" value="UDP-Glycosyltransferase/glycogen phosphorylase"/>
    <property type="match status" value="1"/>
</dbReference>
<protein>
    <recommendedName>
        <fullName evidence="3">glucuronosyltransferase</fullName>
        <ecNumber evidence="3">2.4.1.17</ecNumber>
    </recommendedName>
</protein>
<dbReference type="InterPro" id="IPR050271">
    <property type="entry name" value="UDP-glycosyltransferase"/>
</dbReference>
<name>A0AAD7SFD1_9TELE</name>
<evidence type="ECO:0000256" key="8">
    <source>
        <dbReference type="ARBA" id="ARBA00022989"/>
    </source>
</evidence>
<evidence type="ECO:0000256" key="3">
    <source>
        <dbReference type="ARBA" id="ARBA00012544"/>
    </source>
</evidence>
<evidence type="ECO:0000256" key="10">
    <source>
        <dbReference type="ARBA" id="ARBA00023180"/>
    </source>
</evidence>
<evidence type="ECO:0000256" key="5">
    <source>
        <dbReference type="ARBA" id="ARBA00022679"/>
    </source>
</evidence>
<evidence type="ECO:0000256" key="1">
    <source>
        <dbReference type="ARBA" id="ARBA00004167"/>
    </source>
</evidence>
<evidence type="ECO:0000313" key="13">
    <source>
        <dbReference type="Proteomes" id="UP001221898"/>
    </source>
</evidence>
<keyword evidence="5" id="KW-0808">Transferase</keyword>
<keyword evidence="8" id="KW-1133">Transmembrane helix</keyword>
<keyword evidence="13" id="KW-1185">Reference proteome</keyword>
<keyword evidence="9" id="KW-0472">Membrane</keyword>
<comment type="catalytic activity">
    <reaction evidence="11">
        <text>glucuronate acceptor + UDP-alpha-D-glucuronate = acceptor beta-D-glucuronoside + UDP + H(+)</text>
        <dbReference type="Rhea" id="RHEA:21032"/>
        <dbReference type="ChEBI" id="CHEBI:15378"/>
        <dbReference type="ChEBI" id="CHEBI:58052"/>
        <dbReference type="ChEBI" id="CHEBI:58223"/>
        <dbReference type="ChEBI" id="CHEBI:132367"/>
        <dbReference type="ChEBI" id="CHEBI:132368"/>
        <dbReference type="EC" id="2.4.1.17"/>
    </reaction>
</comment>
<gene>
    <name evidence="12" type="ORF">AAFF_G00378870</name>
</gene>
<evidence type="ECO:0000256" key="9">
    <source>
        <dbReference type="ARBA" id="ARBA00023136"/>
    </source>
</evidence>
<organism evidence="12 13">
    <name type="scientific">Aldrovandia affinis</name>
    <dbReference type="NCBI Taxonomy" id="143900"/>
    <lineage>
        <taxon>Eukaryota</taxon>
        <taxon>Metazoa</taxon>
        <taxon>Chordata</taxon>
        <taxon>Craniata</taxon>
        <taxon>Vertebrata</taxon>
        <taxon>Euteleostomi</taxon>
        <taxon>Actinopterygii</taxon>
        <taxon>Neopterygii</taxon>
        <taxon>Teleostei</taxon>
        <taxon>Notacanthiformes</taxon>
        <taxon>Halosauridae</taxon>
        <taxon>Aldrovandia</taxon>
    </lineage>
</organism>
<dbReference type="AlphaFoldDB" id="A0AAD7SFD1"/>
<accession>A0AAD7SFD1</accession>
<comment type="caution">
    <text evidence="12">The sequence shown here is derived from an EMBL/GenBank/DDBJ whole genome shotgun (WGS) entry which is preliminary data.</text>
</comment>
<dbReference type="PANTHER" id="PTHR48043">
    <property type="entry name" value="EG:EG0003.4 PROTEIN-RELATED"/>
    <property type="match status" value="1"/>
</dbReference>
<keyword evidence="6" id="KW-0812">Transmembrane</keyword>
<sequence length="188" mass="21319">MFAPCHTFSIPPSTCQGQFQLSHLAYQCDLILSDSELMDGLRRESFDLAILDAFNPCSFLLAHLLGLRYVAFFPGTLNGPLSISLPSPLFYVPVFNSQLSDNMDFWGRELEDFISGYGEEGFVVVNGIHSVLRAYGAHPAGDERRFCRVPYGVIWRYNRLRWPSHLHPVPNVKLVEWLPQNDLLGETN</sequence>
<keyword evidence="7" id="KW-0732">Signal</keyword>
<keyword evidence="10" id="KW-0325">Glycoprotein</keyword>
<evidence type="ECO:0000313" key="12">
    <source>
        <dbReference type="EMBL" id="KAJ8401570.1"/>
    </source>
</evidence>
<reference evidence="12" key="1">
    <citation type="journal article" date="2023" name="Science">
        <title>Genome structures resolve the early diversification of teleost fishes.</title>
        <authorList>
            <person name="Parey E."/>
            <person name="Louis A."/>
            <person name="Montfort J."/>
            <person name="Bouchez O."/>
            <person name="Roques C."/>
            <person name="Iampietro C."/>
            <person name="Lluch J."/>
            <person name="Castinel A."/>
            <person name="Donnadieu C."/>
            <person name="Desvignes T."/>
            <person name="Floi Bucao C."/>
            <person name="Jouanno E."/>
            <person name="Wen M."/>
            <person name="Mejri S."/>
            <person name="Dirks R."/>
            <person name="Jansen H."/>
            <person name="Henkel C."/>
            <person name="Chen W.J."/>
            <person name="Zahm M."/>
            <person name="Cabau C."/>
            <person name="Klopp C."/>
            <person name="Thompson A.W."/>
            <person name="Robinson-Rechavi M."/>
            <person name="Braasch I."/>
            <person name="Lecointre G."/>
            <person name="Bobe J."/>
            <person name="Postlethwait J.H."/>
            <person name="Berthelot C."/>
            <person name="Roest Crollius H."/>
            <person name="Guiguen Y."/>
        </authorList>
    </citation>
    <scope>NUCLEOTIDE SEQUENCE</scope>
    <source>
        <strain evidence="12">NC1722</strain>
    </source>
</reference>
<evidence type="ECO:0000256" key="2">
    <source>
        <dbReference type="ARBA" id="ARBA00009995"/>
    </source>
</evidence>
<keyword evidence="4" id="KW-0328">Glycosyltransferase</keyword>
<evidence type="ECO:0000256" key="11">
    <source>
        <dbReference type="ARBA" id="ARBA00047475"/>
    </source>
</evidence>
<evidence type="ECO:0000256" key="4">
    <source>
        <dbReference type="ARBA" id="ARBA00022676"/>
    </source>
</evidence>
<dbReference type="GO" id="GO:0043541">
    <property type="term" value="C:UDP-N-acetylglucosamine transferase complex"/>
    <property type="evidence" value="ECO:0007669"/>
    <property type="project" value="TreeGrafter"/>
</dbReference>
<dbReference type="Pfam" id="PF00201">
    <property type="entry name" value="UDPGT"/>
    <property type="match status" value="1"/>
</dbReference>
<evidence type="ECO:0000256" key="6">
    <source>
        <dbReference type="ARBA" id="ARBA00022692"/>
    </source>
</evidence>
<dbReference type="PANTHER" id="PTHR48043:SF24">
    <property type="entry name" value="UDP-GLUCURONOSYLTRANSFERASE 3A2"/>
    <property type="match status" value="1"/>
</dbReference>
<comment type="subcellular location">
    <subcellularLocation>
        <location evidence="1">Membrane</location>
        <topology evidence="1">Single-pass membrane protein</topology>
    </subcellularLocation>
</comment>
<dbReference type="EMBL" id="JAINUG010000069">
    <property type="protein sequence ID" value="KAJ8401570.1"/>
    <property type="molecule type" value="Genomic_DNA"/>
</dbReference>